<evidence type="ECO:0000256" key="1">
    <source>
        <dbReference type="ARBA" id="ARBA00022723"/>
    </source>
</evidence>
<reference evidence="5" key="2">
    <citation type="submission" date="2022-01" db="EMBL/GenBank/DDBJ databases">
        <authorList>
            <person name="Yamashiro T."/>
            <person name="Shiraishi A."/>
            <person name="Satake H."/>
            <person name="Nakayama K."/>
        </authorList>
    </citation>
    <scope>NUCLEOTIDE SEQUENCE</scope>
</reference>
<feature type="domain" description="Retroviral polymerase SH3-like" evidence="4">
    <location>
        <begin position="55"/>
        <end position="112"/>
    </location>
</feature>
<keyword evidence="2" id="KW-0378">Hydrolase</keyword>
<reference evidence="5" key="1">
    <citation type="journal article" date="2022" name="Int. J. Mol. Sci.">
        <title>Draft Genome of Tanacetum Coccineum: Genomic Comparison of Closely Related Tanacetum-Family Plants.</title>
        <authorList>
            <person name="Yamashiro T."/>
            <person name="Shiraishi A."/>
            <person name="Nakayama K."/>
            <person name="Satake H."/>
        </authorList>
    </citation>
    <scope>NUCLEOTIDE SEQUENCE</scope>
</reference>
<protein>
    <submittedName>
        <fullName evidence="5">Retrovirus-related pol polyprotein from transposon TNT 1-94</fullName>
    </submittedName>
</protein>
<sequence>MLSASKLPLFFWDEAIATTCYTQNRSLIIPKYEKIPYHIINDRKPTHKHLYIFGCTCYITKDGENLDKMKEKGDSCILVGYTTQSKGYRVYNKRTQLIIESIHINFDELKEMTMASDYDNSGPAPQLQKTYVHNNTADPSLQELDLLFSPIHTTLNVQTTLEPTTLPTNVNAEENNTDQATDAQFQPYEFINPLCTPEKGINFKESFAPVAHLEAVWIFVAYASHKSLPIYQMDVKTALLNGPLKEVVYVNHPGMFVDPDHPEKVYRVRKALYGLKQAPRAWYDELSTFLMSKGFIKGTIDPALFTIRYGEEILLV</sequence>
<keyword evidence="6" id="KW-1185">Reference proteome</keyword>
<dbReference type="InterPro" id="IPR057670">
    <property type="entry name" value="SH3_retrovirus"/>
</dbReference>
<gene>
    <name evidence="5" type="ORF">Tco_0978881</name>
</gene>
<name>A0ABQ5EPH4_9ASTR</name>
<dbReference type="PANTHER" id="PTHR42648">
    <property type="entry name" value="TRANSPOSASE, PUTATIVE-RELATED"/>
    <property type="match status" value="1"/>
</dbReference>
<dbReference type="Pfam" id="PF07727">
    <property type="entry name" value="RVT_2"/>
    <property type="match status" value="1"/>
</dbReference>
<evidence type="ECO:0000313" key="5">
    <source>
        <dbReference type="EMBL" id="GJT52724.1"/>
    </source>
</evidence>
<dbReference type="Proteomes" id="UP001151760">
    <property type="component" value="Unassembled WGS sequence"/>
</dbReference>
<evidence type="ECO:0000256" key="2">
    <source>
        <dbReference type="ARBA" id="ARBA00022801"/>
    </source>
</evidence>
<comment type="caution">
    <text evidence="5">The sequence shown here is derived from an EMBL/GenBank/DDBJ whole genome shotgun (WGS) entry which is preliminary data.</text>
</comment>
<dbReference type="Pfam" id="PF25597">
    <property type="entry name" value="SH3_retrovirus"/>
    <property type="match status" value="1"/>
</dbReference>
<accession>A0ABQ5EPH4</accession>
<keyword evidence="1" id="KW-0479">Metal-binding</keyword>
<evidence type="ECO:0000313" key="6">
    <source>
        <dbReference type="Proteomes" id="UP001151760"/>
    </source>
</evidence>
<dbReference type="PANTHER" id="PTHR42648:SF18">
    <property type="entry name" value="RETROTRANSPOSON, UNCLASSIFIED-LIKE PROTEIN"/>
    <property type="match status" value="1"/>
</dbReference>
<evidence type="ECO:0000259" key="4">
    <source>
        <dbReference type="Pfam" id="PF25597"/>
    </source>
</evidence>
<feature type="domain" description="Reverse transcriptase Ty1/copia-type" evidence="3">
    <location>
        <begin position="200"/>
        <end position="316"/>
    </location>
</feature>
<evidence type="ECO:0000259" key="3">
    <source>
        <dbReference type="Pfam" id="PF07727"/>
    </source>
</evidence>
<organism evidence="5 6">
    <name type="scientific">Tanacetum coccineum</name>
    <dbReference type="NCBI Taxonomy" id="301880"/>
    <lineage>
        <taxon>Eukaryota</taxon>
        <taxon>Viridiplantae</taxon>
        <taxon>Streptophyta</taxon>
        <taxon>Embryophyta</taxon>
        <taxon>Tracheophyta</taxon>
        <taxon>Spermatophyta</taxon>
        <taxon>Magnoliopsida</taxon>
        <taxon>eudicotyledons</taxon>
        <taxon>Gunneridae</taxon>
        <taxon>Pentapetalae</taxon>
        <taxon>asterids</taxon>
        <taxon>campanulids</taxon>
        <taxon>Asterales</taxon>
        <taxon>Asteraceae</taxon>
        <taxon>Asteroideae</taxon>
        <taxon>Anthemideae</taxon>
        <taxon>Anthemidinae</taxon>
        <taxon>Tanacetum</taxon>
    </lineage>
</organism>
<dbReference type="InterPro" id="IPR039537">
    <property type="entry name" value="Retrotran_Ty1/copia-like"/>
</dbReference>
<proteinExistence type="predicted"/>
<dbReference type="EMBL" id="BQNB010016522">
    <property type="protein sequence ID" value="GJT52724.1"/>
    <property type="molecule type" value="Genomic_DNA"/>
</dbReference>
<dbReference type="InterPro" id="IPR013103">
    <property type="entry name" value="RVT_2"/>
</dbReference>